<keyword evidence="1" id="KW-0472">Membrane</keyword>
<dbReference type="AlphaFoldDB" id="A0A0K0EDA1"/>
<dbReference type="Proteomes" id="UP000035681">
    <property type="component" value="Unplaced"/>
</dbReference>
<evidence type="ECO:0000313" key="3">
    <source>
        <dbReference type="WBParaSite" id="SSTP_0000746400.1"/>
    </source>
</evidence>
<protein>
    <submittedName>
        <fullName evidence="3">Orfan</fullName>
    </submittedName>
</protein>
<evidence type="ECO:0000256" key="1">
    <source>
        <dbReference type="SAM" id="Phobius"/>
    </source>
</evidence>
<keyword evidence="1" id="KW-1133">Transmembrane helix</keyword>
<reference evidence="3" key="1">
    <citation type="submission" date="2015-08" db="UniProtKB">
        <authorList>
            <consortium name="WormBaseParasite"/>
        </authorList>
    </citation>
    <scope>IDENTIFICATION</scope>
</reference>
<proteinExistence type="predicted"/>
<dbReference type="WBParaSite" id="SSTP_0000746400.1">
    <property type="protein sequence ID" value="SSTP_0000746400.1"/>
    <property type="gene ID" value="SSTP_0000746400"/>
</dbReference>
<sequence length="102" mass="11535">MNTSISSTTSINSTYYVTTTETLIEHSYNIKEYFPIILLSFILILLLCACICGEKSNDIANNNFTNYEMTNNVETYINESVIDDDGDVIVFDRNTNPSKTLN</sequence>
<evidence type="ECO:0000313" key="2">
    <source>
        <dbReference type="Proteomes" id="UP000035681"/>
    </source>
</evidence>
<keyword evidence="1" id="KW-0812">Transmembrane</keyword>
<dbReference type="WBParaSite" id="TCONS_00012040.p1">
    <property type="protein sequence ID" value="TCONS_00012040.p1"/>
    <property type="gene ID" value="XLOC_007292"/>
</dbReference>
<accession>A0A0K0EDA1</accession>
<feature type="transmembrane region" description="Helical" evidence="1">
    <location>
        <begin position="33"/>
        <end position="52"/>
    </location>
</feature>
<organism evidence="3">
    <name type="scientific">Strongyloides stercoralis</name>
    <name type="common">Threadworm</name>
    <dbReference type="NCBI Taxonomy" id="6248"/>
    <lineage>
        <taxon>Eukaryota</taxon>
        <taxon>Metazoa</taxon>
        <taxon>Ecdysozoa</taxon>
        <taxon>Nematoda</taxon>
        <taxon>Chromadorea</taxon>
        <taxon>Rhabditida</taxon>
        <taxon>Tylenchina</taxon>
        <taxon>Panagrolaimomorpha</taxon>
        <taxon>Strongyloidoidea</taxon>
        <taxon>Strongyloididae</taxon>
        <taxon>Strongyloides</taxon>
    </lineage>
</organism>
<name>A0A0K0EDA1_STRER</name>
<keyword evidence="2" id="KW-1185">Reference proteome</keyword>